<evidence type="ECO:0000256" key="4">
    <source>
        <dbReference type="ARBA" id="ARBA00023136"/>
    </source>
</evidence>
<name>V9ICW7_APICE</name>
<evidence type="ECO:0000256" key="1">
    <source>
        <dbReference type="ARBA" id="ARBA00004141"/>
    </source>
</evidence>
<dbReference type="InterPro" id="IPR036259">
    <property type="entry name" value="MFS_trans_sf"/>
</dbReference>
<dbReference type="AlphaFoldDB" id="V9ICW7"/>
<comment type="subcellular location">
    <subcellularLocation>
        <location evidence="1">Membrane</location>
        <topology evidence="1">Multi-pass membrane protein</topology>
    </subcellularLocation>
</comment>
<dbReference type="EMBL" id="JR038540">
    <property type="protein sequence ID" value="AEY58306.1"/>
    <property type="molecule type" value="mRNA"/>
</dbReference>
<keyword evidence="2" id="KW-0812">Transmembrane</keyword>
<accession>V9ICW7</accession>
<organism evidence="6">
    <name type="scientific">Apis cerana</name>
    <name type="common">Indian honeybee</name>
    <dbReference type="NCBI Taxonomy" id="7461"/>
    <lineage>
        <taxon>Eukaryota</taxon>
        <taxon>Metazoa</taxon>
        <taxon>Ecdysozoa</taxon>
        <taxon>Arthropoda</taxon>
        <taxon>Hexapoda</taxon>
        <taxon>Insecta</taxon>
        <taxon>Pterygota</taxon>
        <taxon>Neoptera</taxon>
        <taxon>Endopterygota</taxon>
        <taxon>Hymenoptera</taxon>
        <taxon>Apocrita</taxon>
        <taxon>Aculeata</taxon>
        <taxon>Apoidea</taxon>
        <taxon>Anthophila</taxon>
        <taxon>Apidae</taxon>
        <taxon>Apis</taxon>
    </lineage>
</organism>
<dbReference type="PANTHER" id="PTHR11662:SF457">
    <property type="entry name" value="MAJOR FACILITATOR SUPERFAMILY TRANSPORTER 3"/>
    <property type="match status" value="1"/>
</dbReference>
<dbReference type="PROSITE" id="PS50850">
    <property type="entry name" value="MFS"/>
    <property type="match status" value="1"/>
</dbReference>
<gene>
    <name evidence="6" type="ORF">ACCB00846.1</name>
</gene>
<reference evidence="6" key="1">
    <citation type="submission" date="2011-11" db="EMBL/GenBank/DDBJ databases">
        <title>Decoding the brain transcriptome of the Eastern honeybee (Apis cerana) based on pyrosequencing.</title>
        <authorList>
            <person name="Sun L."/>
            <person name="Zheng H."/>
            <person name="Wang Y."/>
            <person name="Xie X."/>
            <person name="Zhu Y."/>
            <person name="Gu W."/>
            <person name="Wang S."/>
        </authorList>
    </citation>
    <scope>NUCLEOTIDE SEQUENCE</scope>
    <source>
        <tissue evidence="6">Brain</tissue>
    </source>
</reference>
<protein>
    <submittedName>
        <fullName evidence="6">MFS transporter</fullName>
    </submittedName>
</protein>
<evidence type="ECO:0000256" key="2">
    <source>
        <dbReference type="ARBA" id="ARBA00022692"/>
    </source>
</evidence>
<dbReference type="InterPro" id="IPR050382">
    <property type="entry name" value="MFS_Na/Anion_cotransporter"/>
</dbReference>
<keyword evidence="4" id="KW-0472">Membrane</keyword>
<evidence type="ECO:0000256" key="3">
    <source>
        <dbReference type="ARBA" id="ARBA00022989"/>
    </source>
</evidence>
<dbReference type="PANTHER" id="PTHR11662">
    <property type="entry name" value="SOLUTE CARRIER FAMILY 17"/>
    <property type="match status" value="1"/>
</dbReference>
<evidence type="ECO:0000313" key="6">
    <source>
        <dbReference type="EMBL" id="AEY58306.1"/>
    </source>
</evidence>
<evidence type="ECO:0000259" key="5">
    <source>
        <dbReference type="PROSITE" id="PS50850"/>
    </source>
</evidence>
<dbReference type="GO" id="GO:0006820">
    <property type="term" value="P:monoatomic anion transport"/>
    <property type="evidence" value="ECO:0007669"/>
    <property type="project" value="TreeGrafter"/>
</dbReference>
<dbReference type="GO" id="GO:0022857">
    <property type="term" value="F:transmembrane transporter activity"/>
    <property type="evidence" value="ECO:0007669"/>
    <property type="project" value="InterPro"/>
</dbReference>
<dbReference type="GO" id="GO:0016020">
    <property type="term" value="C:membrane"/>
    <property type="evidence" value="ECO:0007669"/>
    <property type="project" value="UniProtKB-SubCell"/>
</dbReference>
<dbReference type="SUPFAM" id="SSF103473">
    <property type="entry name" value="MFS general substrate transporter"/>
    <property type="match status" value="1"/>
</dbReference>
<feature type="domain" description="Major facilitator superfamily (MFS) profile" evidence="5">
    <location>
        <begin position="1"/>
        <end position="49"/>
    </location>
</feature>
<proteinExistence type="evidence at transcript level"/>
<dbReference type="InterPro" id="IPR011701">
    <property type="entry name" value="MFS"/>
</dbReference>
<dbReference type="InterPro" id="IPR020846">
    <property type="entry name" value="MFS_dom"/>
</dbReference>
<dbReference type="Gene3D" id="1.20.1250.20">
    <property type="entry name" value="MFS general substrate transporter like domains"/>
    <property type="match status" value="1"/>
</dbReference>
<keyword evidence="3" id="KW-1133">Transmembrane helix</keyword>
<dbReference type="Pfam" id="PF07690">
    <property type="entry name" value="MFS_1"/>
    <property type="match status" value="1"/>
</dbReference>
<sequence length="49" mass="5403">MRFLQGIGGGVTFPAMHVMIAKWAPPNERSVLASIVYAGKNVYVYICVF</sequence>